<dbReference type="EMBL" id="BARV01012616">
    <property type="protein sequence ID" value="GAI05816.1"/>
    <property type="molecule type" value="Genomic_DNA"/>
</dbReference>
<dbReference type="PANTHER" id="PTHR21445:SF0">
    <property type="entry name" value="APURINIC-APYRIMIDINIC ENDONUCLEASE"/>
    <property type="match status" value="1"/>
</dbReference>
<organism evidence="2">
    <name type="scientific">marine sediment metagenome</name>
    <dbReference type="NCBI Taxonomy" id="412755"/>
    <lineage>
        <taxon>unclassified sequences</taxon>
        <taxon>metagenomes</taxon>
        <taxon>ecological metagenomes</taxon>
    </lineage>
</organism>
<feature type="domain" description="Xylose isomerase-like TIM barrel" evidence="1">
    <location>
        <begin position="1"/>
        <end position="159"/>
    </location>
</feature>
<dbReference type="SUPFAM" id="SSF51658">
    <property type="entry name" value="Xylose isomerase-like"/>
    <property type="match status" value="1"/>
</dbReference>
<dbReference type="GO" id="GO:0008081">
    <property type="term" value="F:phosphoric diester hydrolase activity"/>
    <property type="evidence" value="ECO:0007669"/>
    <property type="project" value="TreeGrafter"/>
</dbReference>
<dbReference type="GO" id="GO:0006284">
    <property type="term" value="P:base-excision repair"/>
    <property type="evidence" value="ECO:0007669"/>
    <property type="project" value="TreeGrafter"/>
</dbReference>
<reference evidence="2" key="1">
    <citation type="journal article" date="2014" name="Front. Microbiol.">
        <title>High frequency of phylogenetically diverse reductive dehalogenase-homologous genes in deep subseafloor sedimentary metagenomes.</title>
        <authorList>
            <person name="Kawai M."/>
            <person name="Futagami T."/>
            <person name="Toyoda A."/>
            <person name="Takaki Y."/>
            <person name="Nishi S."/>
            <person name="Hori S."/>
            <person name="Arai W."/>
            <person name="Tsubouchi T."/>
            <person name="Morono Y."/>
            <person name="Uchiyama I."/>
            <person name="Ito T."/>
            <person name="Fujiyama A."/>
            <person name="Inagaki F."/>
            <person name="Takami H."/>
        </authorList>
    </citation>
    <scope>NUCLEOTIDE SEQUENCE</scope>
    <source>
        <strain evidence="2">Expedition CK06-06</strain>
    </source>
</reference>
<feature type="non-terminal residue" evidence="2">
    <location>
        <position position="1"/>
    </location>
</feature>
<dbReference type="PANTHER" id="PTHR21445">
    <property type="entry name" value="ENDONUCLEASE IV ENDODEOXYRIBONUCLEASE IV"/>
    <property type="match status" value="1"/>
</dbReference>
<dbReference type="SMART" id="SM00518">
    <property type="entry name" value="AP2Ec"/>
    <property type="match status" value="1"/>
</dbReference>
<evidence type="ECO:0000259" key="1">
    <source>
        <dbReference type="Pfam" id="PF01261"/>
    </source>
</evidence>
<evidence type="ECO:0000313" key="2">
    <source>
        <dbReference type="EMBL" id="GAI05816.1"/>
    </source>
</evidence>
<name>X1LIZ6_9ZZZZ</name>
<sequence>IVFHPAFYLGDPPEKAYDTVKKYLGEALDQLKRENNRVWIRPEIMGKVSQFGTVEEILDLCTELEGLAPCIDFAHWHARTGTFNSYQEFTSILLQIKERLGRATLDDMHIHVSGIAYGKKGETKHLNLEESDFQYIELLRALKDYDVKGLVICESPNLEEDALLLQTTYDTLPKTD</sequence>
<dbReference type="GO" id="GO:0003906">
    <property type="term" value="F:DNA-(apurinic or apyrimidinic site) endonuclease activity"/>
    <property type="evidence" value="ECO:0007669"/>
    <property type="project" value="TreeGrafter"/>
</dbReference>
<proteinExistence type="predicted"/>
<gene>
    <name evidence="2" type="ORF">S06H3_23272</name>
</gene>
<protein>
    <recommendedName>
        <fullName evidence="1">Xylose isomerase-like TIM barrel domain-containing protein</fullName>
    </recommendedName>
</protein>
<accession>X1LIZ6</accession>
<comment type="caution">
    <text evidence="2">The sequence shown here is derived from an EMBL/GenBank/DDBJ whole genome shotgun (WGS) entry which is preliminary data.</text>
</comment>
<dbReference type="GO" id="GO:0008270">
    <property type="term" value="F:zinc ion binding"/>
    <property type="evidence" value="ECO:0007669"/>
    <property type="project" value="InterPro"/>
</dbReference>
<dbReference type="InterPro" id="IPR013022">
    <property type="entry name" value="Xyl_isomerase-like_TIM-brl"/>
</dbReference>
<dbReference type="Pfam" id="PF01261">
    <property type="entry name" value="AP_endonuc_2"/>
    <property type="match status" value="1"/>
</dbReference>
<dbReference type="InterPro" id="IPR036237">
    <property type="entry name" value="Xyl_isomerase-like_sf"/>
</dbReference>
<dbReference type="AlphaFoldDB" id="X1LIZ6"/>
<dbReference type="GO" id="GO:0003677">
    <property type="term" value="F:DNA binding"/>
    <property type="evidence" value="ECO:0007669"/>
    <property type="project" value="InterPro"/>
</dbReference>
<dbReference type="InterPro" id="IPR001719">
    <property type="entry name" value="AP_endonuc_2"/>
</dbReference>
<dbReference type="Gene3D" id="3.20.20.150">
    <property type="entry name" value="Divalent-metal-dependent TIM barrel enzymes"/>
    <property type="match status" value="1"/>
</dbReference>